<proteinExistence type="predicted"/>
<keyword evidence="4" id="KW-1185">Reference proteome</keyword>
<protein>
    <submittedName>
        <fullName evidence="3">Ribosomal protein S18 acetylase RimI-like enzyme</fullName>
    </submittedName>
</protein>
<dbReference type="InterPro" id="IPR050769">
    <property type="entry name" value="NAT_camello-type"/>
</dbReference>
<dbReference type="PROSITE" id="PS51186">
    <property type="entry name" value="GNAT"/>
    <property type="match status" value="1"/>
</dbReference>
<comment type="caution">
    <text evidence="3">The sequence shown here is derived from an EMBL/GenBank/DDBJ whole genome shotgun (WGS) entry which is preliminary data.</text>
</comment>
<dbReference type="SUPFAM" id="SSF55729">
    <property type="entry name" value="Acyl-CoA N-acyltransferases (Nat)"/>
    <property type="match status" value="1"/>
</dbReference>
<accession>A0ABU0GIE7</accession>
<organism evidence="3 4">
    <name type="scientific">Cellulomonas iranensis</name>
    <dbReference type="NCBI Taxonomy" id="76862"/>
    <lineage>
        <taxon>Bacteria</taxon>
        <taxon>Bacillati</taxon>
        <taxon>Actinomycetota</taxon>
        <taxon>Actinomycetes</taxon>
        <taxon>Micrococcales</taxon>
        <taxon>Cellulomonadaceae</taxon>
        <taxon>Cellulomonas</taxon>
    </lineage>
</organism>
<name>A0ABU0GIE7_9CELL</name>
<sequence length="195" mass="20982">MTTTVSPGFTDDERDLVADLYWHAFRRKLRPAFRDDATGRAVVATTLRPDRALVARTDGRVSGVCGYHRGGHGMADVTWAGLRRHVGPLAALRAVLVLLPLRRDERPGALVLDGICVDAGLRGHGIGTALLDAAGSHARAHGLDAVRLTVVDANTRARALYDRVGFRPVGHDSLGPLGPVYGVDRVTTLERRTTP</sequence>
<dbReference type="RefSeq" id="WP_070320575.1">
    <property type="nucleotide sequence ID" value="NZ_CP194061.1"/>
</dbReference>
<evidence type="ECO:0000313" key="3">
    <source>
        <dbReference type="EMBL" id="MDQ0425098.1"/>
    </source>
</evidence>
<dbReference type="InterPro" id="IPR016181">
    <property type="entry name" value="Acyl_CoA_acyltransferase"/>
</dbReference>
<dbReference type="PANTHER" id="PTHR13947:SF37">
    <property type="entry name" value="LD18367P"/>
    <property type="match status" value="1"/>
</dbReference>
<evidence type="ECO:0000256" key="1">
    <source>
        <dbReference type="ARBA" id="ARBA00022679"/>
    </source>
</evidence>
<dbReference type="Gene3D" id="3.40.630.30">
    <property type="match status" value="1"/>
</dbReference>
<evidence type="ECO:0000259" key="2">
    <source>
        <dbReference type="PROSITE" id="PS51186"/>
    </source>
</evidence>
<dbReference type="InterPro" id="IPR000182">
    <property type="entry name" value="GNAT_dom"/>
</dbReference>
<evidence type="ECO:0000313" key="4">
    <source>
        <dbReference type="Proteomes" id="UP001240250"/>
    </source>
</evidence>
<reference evidence="3 4" key="1">
    <citation type="submission" date="2023-07" db="EMBL/GenBank/DDBJ databases">
        <title>Sequencing the genomes of 1000 actinobacteria strains.</title>
        <authorList>
            <person name="Klenk H.-P."/>
        </authorList>
    </citation>
    <scope>NUCLEOTIDE SEQUENCE [LARGE SCALE GENOMIC DNA]</scope>
    <source>
        <strain evidence="3 4">DSM 14785</strain>
    </source>
</reference>
<gene>
    <name evidence="3" type="ORF">JO380_001479</name>
</gene>
<dbReference type="Proteomes" id="UP001240250">
    <property type="component" value="Unassembled WGS sequence"/>
</dbReference>
<keyword evidence="1" id="KW-0808">Transferase</keyword>
<dbReference type="PANTHER" id="PTHR13947">
    <property type="entry name" value="GNAT FAMILY N-ACETYLTRANSFERASE"/>
    <property type="match status" value="1"/>
</dbReference>
<dbReference type="CDD" id="cd04301">
    <property type="entry name" value="NAT_SF"/>
    <property type="match status" value="1"/>
</dbReference>
<dbReference type="EMBL" id="JAUSVM010000001">
    <property type="protein sequence ID" value="MDQ0425098.1"/>
    <property type="molecule type" value="Genomic_DNA"/>
</dbReference>
<dbReference type="Pfam" id="PF00583">
    <property type="entry name" value="Acetyltransf_1"/>
    <property type="match status" value="1"/>
</dbReference>
<feature type="domain" description="N-acetyltransferase" evidence="2">
    <location>
        <begin position="3"/>
        <end position="190"/>
    </location>
</feature>